<feature type="domain" description="Dihydroneopterin aldolase/epimerase" evidence="7">
    <location>
        <begin position="235"/>
        <end position="342"/>
    </location>
</feature>
<reference evidence="8 9" key="1">
    <citation type="submission" date="2019-08" db="EMBL/GenBank/DDBJ databases">
        <title>Aureimonas fodiniaquatilis sp. nov., isolated from a coal mine wastewater.</title>
        <authorList>
            <person name="Kim W."/>
        </authorList>
    </citation>
    <scope>NUCLEOTIDE SEQUENCE [LARGE SCALE GENOMIC DNA]</scope>
    <source>
        <strain evidence="8 9">CAU 1482</strain>
    </source>
</reference>
<keyword evidence="9" id="KW-1185">Reference proteome</keyword>
<comment type="caution">
    <text evidence="8">The sequence shown here is derived from an EMBL/GenBank/DDBJ whole genome shotgun (WGS) entry which is preliminary data.</text>
</comment>
<dbReference type="Pfam" id="PF04476">
    <property type="entry name" value="4HFCP_synth"/>
    <property type="match status" value="1"/>
</dbReference>
<evidence type="ECO:0000313" key="9">
    <source>
        <dbReference type="Proteomes" id="UP000324738"/>
    </source>
</evidence>
<dbReference type="Pfam" id="PF02152">
    <property type="entry name" value="FolB"/>
    <property type="match status" value="1"/>
</dbReference>
<gene>
    <name evidence="8" type="ORF">FPY71_17180</name>
</gene>
<dbReference type="Gene3D" id="3.30.1130.10">
    <property type="match status" value="1"/>
</dbReference>
<comment type="catalytic activity">
    <reaction evidence="6">
        <text>2 D-glyceraldehyde 3-phosphate = 4-(hydroxymethyl)-2-furancarboxaldehyde phosphate + phosphate + 2 H2O</text>
        <dbReference type="Rhea" id="RHEA:43536"/>
        <dbReference type="ChEBI" id="CHEBI:15377"/>
        <dbReference type="ChEBI" id="CHEBI:43474"/>
        <dbReference type="ChEBI" id="CHEBI:59776"/>
        <dbReference type="ChEBI" id="CHEBI:83407"/>
        <dbReference type="EC" id="4.2.3.153"/>
    </reaction>
</comment>
<dbReference type="GO" id="GO:0004150">
    <property type="term" value="F:dihydroneopterin aldolase activity"/>
    <property type="evidence" value="ECO:0007669"/>
    <property type="project" value="InterPro"/>
</dbReference>
<keyword evidence="4" id="KW-0704">Schiff base</keyword>
<evidence type="ECO:0000256" key="4">
    <source>
        <dbReference type="ARBA" id="ARBA00023270"/>
    </source>
</evidence>
<dbReference type="Proteomes" id="UP000324738">
    <property type="component" value="Unassembled WGS sequence"/>
</dbReference>
<evidence type="ECO:0000259" key="7">
    <source>
        <dbReference type="SMART" id="SM00905"/>
    </source>
</evidence>
<dbReference type="EC" id="4.2.3.153" evidence="2"/>
<dbReference type="InterPro" id="IPR006157">
    <property type="entry name" value="FolB_dom"/>
</dbReference>
<name>A0A5B0DTU4_9HYPH</name>
<dbReference type="InterPro" id="IPR043133">
    <property type="entry name" value="GTP-CH-I_C/QueF"/>
</dbReference>
<dbReference type="OrthoDB" id="7580479at2"/>
<dbReference type="SUPFAM" id="SSF55620">
    <property type="entry name" value="Tetrahydrobiopterin biosynthesis enzymes-like"/>
    <property type="match status" value="1"/>
</dbReference>
<comment type="function">
    <text evidence="1">Catalyzes the formation of 4-(hydroxymethyl)-2-furancarboxaldehyde phosphate (4-HFC-P) from two molecules of glyceraldehyde-3-P (GA-3-P).</text>
</comment>
<proteinExistence type="predicted"/>
<protein>
    <recommendedName>
        <fullName evidence="2">(5-formylfuran-3-yl)methyl phosphate synthase</fullName>
        <ecNumber evidence="2">4.2.3.153</ecNumber>
    </recommendedName>
    <alternativeName>
        <fullName evidence="5">4-(hydroxymethyl)-2-furancarboxaldehyde-phosphate synthase</fullName>
    </alternativeName>
</protein>
<dbReference type="AlphaFoldDB" id="A0A5B0DTU4"/>
<dbReference type="NCBIfam" id="TIGR00526">
    <property type="entry name" value="folB_dom"/>
    <property type="match status" value="1"/>
</dbReference>
<evidence type="ECO:0000256" key="6">
    <source>
        <dbReference type="ARBA" id="ARBA00047628"/>
    </source>
</evidence>
<evidence type="ECO:0000256" key="1">
    <source>
        <dbReference type="ARBA" id="ARBA00003810"/>
    </source>
</evidence>
<evidence type="ECO:0000313" key="8">
    <source>
        <dbReference type="EMBL" id="KAA0968609.1"/>
    </source>
</evidence>
<evidence type="ECO:0000256" key="3">
    <source>
        <dbReference type="ARBA" id="ARBA00023239"/>
    </source>
</evidence>
<dbReference type="EMBL" id="VTWH01000005">
    <property type="protein sequence ID" value="KAA0968609.1"/>
    <property type="molecule type" value="Genomic_DNA"/>
</dbReference>
<keyword evidence="3" id="KW-0456">Lyase</keyword>
<organism evidence="8 9">
    <name type="scientific">Aureimonas fodinaquatilis</name>
    <dbReference type="NCBI Taxonomy" id="2565783"/>
    <lineage>
        <taxon>Bacteria</taxon>
        <taxon>Pseudomonadati</taxon>
        <taxon>Pseudomonadota</taxon>
        <taxon>Alphaproteobacteria</taxon>
        <taxon>Hyphomicrobiales</taxon>
        <taxon>Aurantimonadaceae</taxon>
        <taxon>Aureimonas</taxon>
    </lineage>
</organism>
<evidence type="ECO:0000256" key="5">
    <source>
        <dbReference type="ARBA" id="ARBA00032523"/>
    </source>
</evidence>
<accession>A0A5B0DTU4</accession>
<dbReference type="GO" id="GO:0006760">
    <property type="term" value="P:folic acid-containing compound metabolic process"/>
    <property type="evidence" value="ECO:0007669"/>
    <property type="project" value="InterPro"/>
</dbReference>
<sequence length="347" mass="37055">MAKMLVSVRNVDEAVLALHNGADIIDLKEPGQGALGAVGAEMLAAVQAEIAGRRPVSAVAGDLPMDPAVITPAVQARAAADFVKIGFFPAEREAWEAVCADLAAKTPGIAKVAVFFGEDGVDPDFMPILHQAGFTGAMLDTRTKDGRRLLDHMSLAALRHFVDAASAAGLQTGLAGSLEAPDVARLLPLAPDYLGFRGALTAGERAGELAAEKVKAMSALFKPIMVNEASQTDRVFIRDFVQNMEIGAYGFERGRKQQVRFTIEADVLRVSRQPESMGDVYSYDVMMDAVAQIAERGHTDLVETLAEELAATILADSRVVEVTVRVEKLDLGPASAGIEIRRKCERL</sequence>
<dbReference type="InterPro" id="IPR007565">
    <property type="entry name" value="4HFCP_synth"/>
</dbReference>
<dbReference type="SMART" id="SM00905">
    <property type="entry name" value="FolB"/>
    <property type="match status" value="1"/>
</dbReference>
<evidence type="ECO:0000256" key="2">
    <source>
        <dbReference type="ARBA" id="ARBA00012553"/>
    </source>
</evidence>